<dbReference type="InterPro" id="IPR005135">
    <property type="entry name" value="Endo/exonuclease/phosphatase"/>
</dbReference>
<evidence type="ECO:0000259" key="1">
    <source>
        <dbReference type="Pfam" id="PF14529"/>
    </source>
</evidence>
<dbReference type="AlphaFoldDB" id="A0A087TQ26"/>
<organism evidence="2 3">
    <name type="scientific">Stegodyphus mimosarum</name>
    <name type="common">African social velvet spider</name>
    <dbReference type="NCBI Taxonomy" id="407821"/>
    <lineage>
        <taxon>Eukaryota</taxon>
        <taxon>Metazoa</taxon>
        <taxon>Ecdysozoa</taxon>
        <taxon>Arthropoda</taxon>
        <taxon>Chelicerata</taxon>
        <taxon>Arachnida</taxon>
        <taxon>Araneae</taxon>
        <taxon>Araneomorphae</taxon>
        <taxon>Entelegynae</taxon>
        <taxon>Eresoidea</taxon>
        <taxon>Eresidae</taxon>
        <taxon>Stegodyphus</taxon>
    </lineage>
</organism>
<gene>
    <name evidence="2" type="ORF">X975_13486</name>
</gene>
<dbReference type="Gene3D" id="3.60.10.10">
    <property type="entry name" value="Endonuclease/exonuclease/phosphatase"/>
    <property type="match status" value="1"/>
</dbReference>
<feature type="non-terminal residue" evidence="2">
    <location>
        <position position="70"/>
    </location>
</feature>
<dbReference type="EMBL" id="KK116256">
    <property type="protein sequence ID" value="KFM67215.1"/>
    <property type="molecule type" value="Genomic_DNA"/>
</dbReference>
<feature type="domain" description="Endonuclease/exonuclease/phosphatase" evidence="1">
    <location>
        <begin position="11"/>
        <end position="66"/>
    </location>
</feature>
<name>A0A087TQ26_STEMI</name>
<evidence type="ECO:0000313" key="2">
    <source>
        <dbReference type="EMBL" id="KFM67215.1"/>
    </source>
</evidence>
<evidence type="ECO:0000313" key="3">
    <source>
        <dbReference type="Proteomes" id="UP000054359"/>
    </source>
</evidence>
<sequence>MHYCFELDYLKENPIGNFILGGDFNVASSLWGSPYENCRSLPLLDFIDSQNLILLYKSDASPTFITNAKI</sequence>
<accession>A0A087TQ26</accession>
<proteinExistence type="predicted"/>
<dbReference type="Proteomes" id="UP000054359">
    <property type="component" value="Unassembled WGS sequence"/>
</dbReference>
<dbReference type="InterPro" id="IPR036691">
    <property type="entry name" value="Endo/exonu/phosph_ase_sf"/>
</dbReference>
<protein>
    <recommendedName>
        <fullName evidence="1">Endonuclease/exonuclease/phosphatase domain-containing protein</fullName>
    </recommendedName>
</protein>
<reference evidence="2 3" key="1">
    <citation type="submission" date="2013-11" db="EMBL/GenBank/DDBJ databases">
        <title>Genome sequencing of Stegodyphus mimosarum.</title>
        <authorList>
            <person name="Bechsgaard J."/>
        </authorList>
    </citation>
    <scope>NUCLEOTIDE SEQUENCE [LARGE SCALE GENOMIC DNA]</scope>
</reference>
<dbReference type="OrthoDB" id="6783203at2759"/>
<dbReference type="GO" id="GO:0003824">
    <property type="term" value="F:catalytic activity"/>
    <property type="evidence" value="ECO:0007669"/>
    <property type="project" value="InterPro"/>
</dbReference>
<keyword evidence="3" id="KW-1185">Reference proteome</keyword>
<dbReference type="Pfam" id="PF14529">
    <property type="entry name" value="Exo_endo_phos_2"/>
    <property type="match status" value="1"/>
</dbReference>
<dbReference type="SUPFAM" id="SSF56219">
    <property type="entry name" value="DNase I-like"/>
    <property type="match status" value="1"/>
</dbReference>